<dbReference type="Proteomes" id="UP000254156">
    <property type="component" value="Unassembled WGS sequence"/>
</dbReference>
<dbReference type="AlphaFoldDB" id="A0A0A2EIP7"/>
<reference evidence="2 4" key="1">
    <citation type="submission" date="2014-09" db="EMBL/GenBank/DDBJ databases">
        <title>Draft Genome Sequence of Porphyromonas macacae COT-192_OH2859.</title>
        <authorList>
            <person name="Wallis C."/>
            <person name="Deusch O."/>
            <person name="O'Flynn C."/>
            <person name="Davis I."/>
            <person name="Horsfall A."/>
            <person name="Kirkwood N."/>
            <person name="Harris S."/>
            <person name="Eisen J.A."/>
            <person name="Coil D.A."/>
            <person name="Darling A.E."/>
            <person name="Jospin G."/>
            <person name="Alexiev A."/>
        </authorList>
    </citation>
    <scope>NUCLEOTIDE SEQUENCE [LARGE SCALE GENOMIC DNA]</scope>
    <source>
        <strain evidence="4">COT-192 OH2859</strain>
        <strain evidence="2">COT-192_OH2859</strain>
    </source>
</reference>
<keyword evidence="3" id="KW-0808">Transferase</keyword>
<dbReference type="CDD" id="cd00077">
    <property type="entry name" value="HDc"/>
    <property type="match status" value="1"/>
</dbReference>
<name>A0A0A2EIP7_9PORP</name>
<dbReference type="STRING" id="28115.HQ47_00225"/>
<keyword evidence="3" id="KW-0489">Methyltransferase</keyword>
<dbReference type="Gene3D" id="1.10.3210.10">
    <property type="entry name" value="Hypothetical protein af1432"/>
    <property type="match status" value="1"/>
</dbReference>
<dbReference type="PANTHER" id="PTHR35795:SF1">
    <property type="entry name" value="BIS(5'-NUCLEOSYL)-TETRAPHOSPHATASE, SYMMETRICAL"/>
    <property type="match status" value="1"/>
</dbReference>
<dbReference type="eggNOG" id="COG2206">
    <property type="taxonomic scope" value="Bacteria"/>
</dbReference>
<feature type="domain" description="HD" evidence="1">
    <location>
        <begin position="25"/>
        <end position="142"/>
    </location>
</feature>
<reference evidence="3 5" key="2">
    <citation type="submission" date="2018-06" db="EMBL/GenBank/DDBJ databases">
        <authorList>
            <consortium name="Pathogen Informatics"/>
            <person name="Doyle S."/>
        </authorList>
    </citation>
    <scope>NUCLEOTIDE SEQUENCE [LARGE SCALE GENOMIC DNA]</scope>
    <source>
        <strain evidence="3 5">NCTC11632</strain>
    </source>
</reference>
<evidence type="ECO:0000259" key="1">
    <source>
        <dbReference type="Pfam" id="PF01966"/>
    </source>
</evidence>
<dbReference type="InterPro" id="IPR003607">
    <property type="entry name" value="HD/PDEase_dom"/>
</dbReference>
<dbReference type="EMBL" id="UGTF01000002">
    <property type="protein sequence ID" value="SUB88240.1"/>
    <property type="molecule type" value="Genomic_DNA"/>
</dbReference>
<accession>A0A0A2EIP7</accession>
<dbReference type="GO" id="GO:0016787">
    <property type="term" value="F:hydrolase activity"/>
    <property type="evidence" value="ECO:0007669"/>
    <property type="project" value="UniProtKB-KW"/>
</dbReference>
<keyword evidence="4" id="KW-1185">Reference proteome</keyword>
<sequence length="180" mass="20254">MNIDPIEIIKRFYSPSGLLYALLVKHSADVANLAVEVVRKHPELGADEQFVREAAMLHDIGVCRTDAPDIYCFGTEPYIRHGFLGAEMLREIGLPMHARVAERHTGTGLTPEVLAEKGIILPPGIYTPQSIEEKIVCFADKFFSKSNPDRMKSPDKIRKSMAKYGEESVKRWDDMYALFG</sequence>
<gene>
    <name evidence="2" type="ORF">HQ47_00225</name>
    <name evidence="3" type="ORF">NCTC11632_00303</name>
</gene>
<dbReference type="PANTHER" id="PTHR35795">
    <property type="entry name" value="SLR1885 PROTEIN"/>
    <property type="match status" value="1"/>
</dbReference>
<dbReference type="Pfam" id="PF01966">
    <property type="entry name" value="HD"/>
    <property type="match status" value="1"/>
</dbReference>
<organism evidence="2 4">
    <name type="scientific">Porphyromonas macacae</name>
    <dbReference type="NCBI Taxonomy" id="28115"/>
    <lineage>
        <taxon>Bacteria</taxon>
        <taxon>Pseudomonadati</taxon>
        <taxon>Bacteroidota</taxon>
        <taxon>Bacteroidia</taxon>
        <taxon>Bacteroidales</taxon>
        <taxon>Porphyromonadaceae</taxon>
        <taxon>Porphyromonas</taxon>
    </lineage>
</organism>
<dbReference type="EMBL" id="JRFA01000002">
    <property type="protein sequence ID" value="KGN76264.1"/>
    <property type="molecule type" value="Genomic_DNA"/>
</dbReference>
<protein>
    <submittedName>
        <fullName evidence="2">Phosphohydrolase</fullName>
    </submittedName>
    <submittedName>
        <fullName evidence="3">tRNA 2'-O-methylase</fullName>
    </submittedName>
</protein>
<dbReference type="RefSeq" id="WP_036852917.1">
    <property type="nucleotide sequence ID" value="NZ_JASBZX010000009.1"/>
</dbReference>
<dbReference type="OrthoDB" id="1722553at2"/>
<evidence type="ECO:0000313" key="5">
    <source>
        <dbReference type="Proteomes" id="UP000254156"/>
    </source>
</evidence>
<dbReference type="GO" id="GO:0008168">
    <property type="term" value="F:methyltransferase activity"/>
    <property type="evidence" value="ECO:0007669"/>
    <property type="project" value="UniProtKB-KW"/>
</dbReference>
<dbReference type="InterPro" id="IPR051094">
    <property type="entry name" value="Diverse_Catalytic_Enzymes"/>
</dbReference>
<evidence type="ECO:0000313" key="4">
    <source>
        <dbReference type="Proteomes" id="UP000030103"/>
    </source>
</evidence>
<keyword evidence="2" id="KW-0378">Hydrolase</keyword>
<dbReference type="InterPro" id="IPR006674">
    <property type="entry name" value="HD_domain"/>
</dbReference>
<dbReference type="NCBIfam" id="TIGR00277">
    <property type="entry name" value="HDIG"/>
    <property type="match status" value="1"/>
</dbReference>
<evidence type="ECO:0000313" key="3">
    <source>
        <dbReference type="EMBL" id="SUB88240.1"/>
    </source>
</evidence>
<evidence type="ECO:0000313" key="2">
    <source>
        <dbReference type="EMBL" id="KGN76264.1"/>
    </source>
</evidence>
<dbReference type="SUPFAM" id="SSF109604">
    <property type="entry name" value="HD-domain/PDEase-like"/>
    <property type="match status" value="1"/>
</dbReference>
<dbReference type="Proteomes" id="UP000030103">
    <property type="component" value="Unassembled WGS sequence"/>
</dbReference>
<dbReference type="GO" id="GO:0032259">
    <property type="term" value="P:methylation"/>
    <property type="evidence" value="ECO:0007669"/>
    <property type="project" value="UniProtKB-KW"/>
</dbReference>
<proteinExistence type="predicted"/>
<dbReference type="InterPro" id="IPR006675">
    <property type="entry name" value="HDIG_dom"/>
</dbReference>